<evidence type="ECO:0000313" key="5">
    <source>
        <dbReference type="Proteomes" id="UP001318860"/>
    </source>
</evidence>
<gene>
    <name evidence="4" type="ORF">DH2020_003649</name>
</gene>
<accession>A0ABR0XMC1</accession>
<evidence type="ECO:0000256" key="2">
    <source>
        <dbReference type="ARBA" id="ARBA00022737"/>
    </source>
</evidence>
<dbReference type="PROSITE" id="PS51450">
    <property type="entry name" value="LRR"/>
    <property type="match status" value="3"/>
</dbReference>
<dbReference type="PRINTS" id="PR00019">
    <property type="entry name" value="LEURICHRPT"/>
</dbReference>
<dbReference type="InterPro" id="IPR050216">
    <property type="entry name" value="LRR_domain-containing"/>
</dbReference>
<evidence type="ECO:0000313" key="4">
    <source>
        <dbReference type="EMBL" id="KAK6160268.1"/>
    </source>
</evidence>
<dbReference type="InterPro" id="IPR001611">
    <property type="entry name" value="Leu-rich_rpt"/>
</dbReference>
<evidence type="ECO:0000256" key="3">
    <source>
        <dbReference type="ARBA" id="ARBA00023786"/>
    </source>
</evidence>
<sequence length="354" mass="40135">MEKNMGKEFVEVGLSDDGVHNREKKMIILWIKSWWTISVNGLSALKWYYASFLRSRKFKHEVIPDSISGLQKLEELNVSSNLLETLPDAIGLLINLKILDVSGNKLKKLPESIAGCRSLIELDASFNNLMFLPTNIGYGLVNLQKFSVQLNNLRAFPNSICEMQSLRNLDAHFNAIHGLPHAIGRLTNLEVLNMSSNFNDLTEVPETIGDLINLRELDLSNNQIRALPETIYQLQNLTKLNLDQNPLVIPPIEIANKGVEAIKEYMMKKRLDMLEAEQQQSLMEENRQDETGWVAWGTSMLHDVYSGVSQTVSGYLGGNKPKDSFLDQQLLMKIYLLDLKLSFVGSFKTLEPKR</sequence>
<dbReference type="Pfam" id="PF13855">
    <property type="entry name" value="LRR_8"/>
    <property type="match status" value="2"/>
</dbReference>
<comment type="caution">
    <text evidence="4">The sequence shown here is derived from an EMBL/GenBank/DDBJ whole genome shotgun (WGS) entry which is preliminary data.</text>
</comment>
<dbReference type="SMART" id="SM00364">
    <property type="entry name" value="LRR_BAC"/>
    <property type="match status" value="5"/>
</dbReference>
<dbReference type="PANTHER" id="PTHR48051:SF54">
    <property type="entry name" value="LEUCINE-RICH REPEAT-CONTAINING PROTEIN"/>
    <property type="match status" value="1"/>
</dbReference>
<dbReference type="Proteomes" id="UP001318860">
    <property type="component" value="Unassembled WGS sequence"/>
</dbReference>
<keyword evidence="1" id="KW-0433">Leucine-rich repeat</keyword>
<dbReference type="PANTHER" id="PTHR48051">
    <property type="match status" value="1"/>
</dbReference>
<reference evidence="4 5" key="1">
    <citation type="journal article" date="2021" name="Comput. Struct. Biotechnol. J.">
        <title>De novo genome assembly of the potent medicinal plant Rehmannia glutinosa using nanopore technology.</title>
        <authorList>
            <person name="Ma L."/>
            <person name="Dong C."/>
            <person name="Song C."/>
            <person name="Wang X."/>
            <person name="Zheng X."/>
            <person name="Niu Y."/>
            <person name="Chen S."/>
            <person name="Feng W."/>
        </authorList>
    </citation>
    <scope>NUCLEOTIDE SEQUENCE [LARGE SCALE GENOMIC DNA]</scope>
    <source>
        <strain evidence="4">DH-2019</strain>
    </source>
</reference>
<organism evidence="4 5">
    <name type="scientific">Rehmannia glutinosa</name>
    <name type="common">Chinese foxglove</name>
    <dbReference type="NCBI Taxonomy" id="99300"/>
    <lineage>
        <taxon>Eukaryota</taxon>
        <taxon>Viridiplantae</taxon>
        <taxon>Streptophyta</taxon>
        <taxon>Embryophyta</taxon>
        <taxon>Tracheophyta</taxon>
        <taxon>Spermatophyta</taxon>
        <taxon>Magnoliopsida</taxon>
        <taxon>eudicotyledons</taxon>
        <taxon>Gunneridae</taxon>
        <taxon>Pentapetalae</taxon>
        <taxon>asterids</taxon>
        <taxon>lamiids</taxon>
        <taxon>Lamiales</taxon>
        <taxon>Orobanchaceae</taxon>
        <taxon>Rehmannieae</taxon>
        <taxon>Rehmannia</taxon>
    </lineage>
</organism>
<keyword evidence="2" id="KW-0677">Repeat</keyword>
<comment type="similarity">
    <text evidence="3">Belongs to the SHOC2 family.</text>
</comment>
<dbReference type="SMART" id="SM00369">
    <property type="entry name" value="LRR_TYP"/>
    <property type="match status" value="6"/>
</dbReference>
<keyword evidence="5" id="KW-1185">Reference proteome</keyword>
<dbReference type="InterPro" id="IPR032675">
    <property type="entry name" value="LRR_dom_sf"/>
</dbReference>
<name>A0ABR0XMC1_REHGL</name>
<dbReference type="EMBL" id="JABTTQ020000003">
    <property type="protein sequence ID" value="KAK6160268.1"/>
    <property type="molecule type" value="Genomic_DNA"/>
</dbReference>
<proteinExistence type="inferred from homology"/>
<protein>
    <submittedName>
        <fullName evidence="4">Uncharacterized protein</fullName>
    </submittedName>
</protein>
<dbReference type="Gene3D" id="3.80.10.10">
    <property type="entry name" value="Ribonuclease Inhibitor"/>
    <property type="match status" value="2"/>
</dbReference>
<dbReference type="InterPro" id="IPR003591">
    <property type="entry name" value="Leu-rich_rpt_typical-subtyp"/>
</dbReference>
<evidence type="ECO:0000256" key="1">
    <source>
        <dbReference type="ARBA" id="ARBA00022614"/>
    </source>
</evidence>
<dbReference type="SUPFAM" id="SSF52058">
    <property type="entry name" value="L domain-like"/>
    <property type="match status" value="1"/>
</dbReference>